<evidence type="ECO:0000313" key="2">
    <source>
        <dbReference type="Proteomes" id="UP000824076"/>
    </source>
</evidence>
<sequence length="202" mass="23147">MAEAALFSLRYAGGVDYYAAMLRCGKVFLDFSEQYDKRNKGLHRMDIVNANGCQSLSVPLCKPNRAMQVGEVGLSEHGNWRHNHWGALFSAYGRTPFFDFFADDLKAIYEDETIETIASLDYKIHCSIVSFLDLPIETIPFFADGNCSDMPRIDMRDGVFATTYCFPEYNQIWEAKHGFRQGLSILDLLFNMGREAVFYLRR</sequence>
<dbReference type="InterPro" id="IPR014985">
    <property type="entry name" value="WbqC"/>
</dbReference>
<reference evidence="1" key="1">
    <citation type="submission" date="2020-10" db="EMBL/GenBank/DDBJ databases">
        <authorList>
            <person name="Gilroy R."/>
        </authorList>
    </citation>
    <scope>NUCLEOTIDE SEQUENCE</scope>
    <source>
        <strain evidence="1">17073</strain>
    </source>
</reference>
<dbReference type="AlphaFoldDB" id="A0A9D1INC6"/>
<name>A0A9D1INC6_9BACT</name>
<protein>
    <submittedName>
        <fullName evidence="1">WbqC family protein</fullName>
    </submittedName>
</protein>
<organism evidence="1 2">
    <name type="scientific">Candidatus Limisoma intestinavium</name>
    <dbReference type="NCBI Taxonomy" id="2840856"/>
    <lineage>
        <taxon>Bacteria</taxon>
        <taxon>Pseudomonadati</taxon>
        <taxon>Bacteroidota</taxon>
        <taxon>Bacteroidia</taxon>
        <taxon>Bacteroidales</taxon>
        <taxon>Candidatus Limisoma</taxon>
    </lineage>
</organism>
<dbReference type="EMBL" id="DVMS01000176">
    <property type="protein sequence ID" value="HIU39247.1"/>
    <property type="molecule type" value="Genomic_DNA"/>
</dbReference>
<gene>
    <name evidence="1" type="ORF">IAD18_06240</name>
</gene>
<accession>A0A9D1INC6</accession>
<proteinExistence type="predicted"/>
<reference evidence="1" key="2">
    <citation type="journal article" date="2021" name="PeerJ">
        <title>Extensive microbial diversity within the chicken gut microbiome revealed by metagenomics and culture.</title>
        <authorList>
            <person name="Gilroy R."/>
            <person name="Ravi A."/>
            <person name="Getino M."/>
            <person name="Pursley I."/>
            <person name="Horton D.L."/>
            <person name="Alikhan N.F."/>
            <person name="Baker D."/>
            <person name="Gharbi K."/>
            <person name="Hall N."/>
            <person name="Watson M."/>
            <person name="Adriaenssens E.M."/>
            <person name="Foster-Nyarko E."/>
            <person name="Jarju S."/>
            <person name="Secka A."/>
            <person name="Antonio M."/>
            <person name="Oren A."/>
            <person name="Chaudhuri R.R."/>
            <person name="La Ragione R."/>
            <person name="Hildebrand F."/>
            <person name="Pallen M.J."/>
        </authorList>
    </citation>
    <scope>NUCLEOTIDE SEQUENCE</scope>
    <source>
        <strain evidence="1">17073</strain>
    </source>
</reference>
<dbReference type="Pfam" id="PF08889">
    <property type="entry name" value="WbqC"/>
    <property type="match status" value="1"/>
</dbReference>
<evidence type="ECO:0000313" key="1">
    <source>
        <dbReference type="EMBL" id="HIU39247.1"/>
    </source>
</evidence>
<comment type="caution">
    <text evidence="1">The sequence shown here is derived from an EMBL/GenBank/DDBJ whole genome shotgun (WGS) entry which is preliminary data.</text>
</comment>
<dbReference type="Proteomes" id="UP000824076">
    <property type="component" value="Unassembled WGS sequence"/>
</dbReference>